<feature type="compositionally biased region" description="Basic and acidic residues" evidence="1">
    <location>
        <begin position="974"/>
        <end position="983"/>
    </location>
</feature>
<feature type="domain" description="DUF8004" evidence="2">
    <location>
        <begin position="209"/>
        <end position="299"/>
    </location>
</feature>
<protein>
    <recommendedName>
        <fullName evidence="2">DUF8004 domain-containing protein</fullName>
    </recommendedName>
</protein>
<dbReference type="AlphaFoldDB" id="A0A6A6XI58"/>
<dbReference type="PANTHER" id="PTHR39601">
    <property type="entry name" value="CHORIOGENIN HMINOR"/>
    <property type="match status" value="1"/>
</dbReference>
<evidence type="ECO:0000259" key="2">
    <source>
        <dbReference type="Pfam" id="PF26013"/>
    </source>
</evidence>
<feature type="compositionally biased region" description="Polar residues" evidence="1">
    <location>
        <begin position="893"/>
        <end position="902"/>
    </location>
</feature>
<reference evidence="3" key="1">
    <citation type="journal article" date="2020" name="Stud. Mycol.">
        <title>101 Dothideomycetes genomes: a test case for predicting lifestyles and emergence of pathogens.</title>
        <authorList>
            <person name="Haridas S."/>
            <person name="Albert R."/>
            <person name="Binder M."/>
            <person name="Bloem J."/>
            <person name="Labutti K."/>
            <person name="Salamov A."/>
            <person name="Andreopoulos B."/>
            <person name="Baker S."/>
            <person name="Barry K."/>
            <person name="Bills G."/>
            <person name="Bluhm B."/>
            <person name="Cannon C."/>
            <person name="Castanera R."/>
            <person name="Culley D."/>
            <person name="Daum C."/>
            <person name="Ezra D."/>
            <person name="Gonzalez J."/>
            <person name="Henrissat B."/>
            <person name="Kuo A."/>
            <person name="Liang C."/>
            <person name="Lipzen A."/>
            <person name="Lutzoni F."/>
            <person name="Magnuson J."/>
            <person name="Mondo S."/>
            <person name="Nolan M."/>
            <person name="Ohm R."/>
            <person name="Pangilinan J."/>
            <person name="Park H.-J."/>
            <person name="Ramirez L."/>
            <person name="Alfaro M."/>
            <person name="Sun H."/>
            <person name="Tritt A."/>
            <person name="Yoshinaga Y."/>
            <person name="Zwiers L.-H."/>
            <person name="Turgeon B."/>
            <person name="Goodwin S."/>
            <person name="Spatafora J."/>
            <person name="Crous P."/>
            <person name="Grigoriev I."/>
        </authorList>
    </citation>
    <scope>NUCLEOTIDE SEQUENCE</scope>
    <source>
        <strain evidence="3">CBS 109.77</strain>
    </source>
</reference>
<feature type="region of interest" description="Disordered" evidence="1">
    <location>
        <begin position="745"/>
        <end position="825"/>
    </location>
</feature>
<dbReference type="Proteomes" id="UP000799757">
    <property type="component" value="Unassembled WGS sequence"/>
</dbReference>
<dbReference type="EMBL" id="MU001840">
    <property type="protein sequence ID" value="KAF2796092.1"/>
    <property type="molecule type" value="Genomic_DNA"/>
</dbReference>
<keyword evidence="4" id="KW-1185">Reference proteome</keyword>
<organism evidence="3 4">
    <name type="scientific">Melanomma pulvis-pyrius CBS 109.77</name>
    <dbReference type="NCBI Taxonomy" id="1314802"/>
    <lineage>
        <taxon>Eukaryota</taxon>
        <taxon>Fungi</taxon>
        <taxon>Dikarya</taxon>
        <taxon>Ascomycota</taxon>
        <taxon>Pezizomycotina</taxon>
        <taxon>Dothideomycetes</taxon>
        <taxon>Pleosporomycetidae</taxon>
        <taxon>Pleosporales</taxon>
        <taxon>Melanommataceae</taxon>
        <taxon>Melanomma</taxon>
    </lineage>
</organism>
<name>A0A6A6XI58_9PLEO</name>
<feature type="compositionally biased region" description="Basic residues" evidence="1">
    <location>
        <begin position="984"/>
        <end position="994"/>
    </location>
</feature>
<proteinExistence type="predicted"/>
<evidence type="ECO:0000313" key="4">
    <source>
        <dbReference type="Proteomes" id="UP000799757"/>
    </source>
</evidence>
<accession>A0A6A6XI58</accession>
<feature type="region of interest" description="Disordered" evidence="1">
    <location>
        <begin position="932"/>
        <end position="994"/>
    </location>
</feature>
<dbReference type="Pfam" id="PF26013">
    <property type="entry name" value="DUF8004"/>
    <property type="match status" value="1"/>
</dbReference>
<feature type="compositionally biased region" description="Low complexity" evidence="1">
    <location>
        <begin position="750"/>
        <end position="761"/>
    </location>
</feature>
<feature type="region of interest" description="Disordered" evidence="1">
    <location>
        <begin position="863"/>
        <end position="902"/>
    </location>
</feature>
<dbReference type="InterPro" id="IPR058317">
    <property type="entry name" value="DUF8004"/>
</dbReference>
<gene>
    <name evidence="3" type="ORF">K505DRAFT_238574</name>
</gene>
<evidence type="ECO:0000256" key="1">
    <source>
        <dbReference type="SAM" id="MobiDB-lite"/>
    </source>
</evidence>
<evidence type="ECO:0000313" key="3">
    <source>
        <dbReference type="EMBL" id="KAF2796092.1"/>
    </source>
</evidence>
<dbReference type="OrthoDB" id="4114825at2759"/>
<dbReference type="PANTHER" id="PTHR39601:SF1">
    <property type="entry name" value="CHORIOGENIN HMINOR"/>
    <property type="match status" value="1"/>
</dbReference>
<sequence length="994" mass="110812">MKDIPREFLNNEPSTLLSFRHSSASTPSSARIQTRSTSYRVPQRNAMPAARVKRWAGLTRTVSDWDGLRKDPELWFEDGDCLVHLYARGQSQRGPSFCVPFNALRRSKCGAMFSLCFAQMTASSPTVRDSRRGSSICNAPTSVTNFIELYIPAPEDSSRETSFNWHLTTRNFFAFVFGKPLVGRHMGQAMVELQERMHLFRSGRINNHQDFLEYAEDQGYRDFVECTDYALALLYYAEHYKLRGAWIDAFAHCVGMNDTLNLSPEFEPISRLTKALITRSYLDMDIQLDRVMLAVSNFLEDDLSPAFLGLSDGGRMHLDRFRSFLHGFYVEKFGYWPPPKDSSFSKALYKSMYFDFKYLYDYLVDLESTADISSQKPASGGICVLQNVESFDKRHRFTALPHPLPLLPEHVPMKKRTQSQKTLRALTLGSKQAKTERYMTTRAALTLATNSRDITVTSCPLVQSYMRFERQCALNQRDEKVKMADARKIRWLLVYGTLQYLISAIRAPKEVRDTEGPTYPLCCLVTEKSPWQIGVKALTAPAVATVNVPEAINTYLSESGCDSSDNTPKALTIQPDCQTGEYFTHTNPDATPMASRPVSVEIPSPLRLSSPTRNSSVRSFRRLSFSSLGSWKNTVVLKTPAQPYCEILVHGYGNGLNETIVDPPSQTVSRSGSIIISNRSSKSVLPASCGAETSWLRPLTPDSASHSRRPSHLQLHCDLVVDQKRTPVLDSFEVDHLVSPITPAEDQKVSSSYDSSTSLDSPFWSDEASTSSKSSTSGEHLERKESSIGDGGLLGGFVAHGTPSPSPRKSSLSPGTATPTTPYRHGEFRFSFNTQRVELTQLSGSPTSADVVDSSTDIGVALSLPLPSPQLPQRTSPSSEILPLAQRPKPLSKSFSTDSLASSSYLEPLSPLRMNPLEPTSKEGAMDIYSALTLSPEDDDHGESASRAGSESTRSILDAIPPPIPKVSSKRMQKLIDEEERSRKKERRKSFWRR</sequence>